<feature type="domain" description="Peptidase M16 C-terminal" evidence="4">
    <location>
        <begin position="168"/>
        <end position="340"/>
    </location>
</feature>
<dbReference type="SUPFAM" id="SSF63411">
    <property type="entry name" value="LuxS/MPP-like metallohydrolase"/>
    <property type="match status" value="2"/>
</dbReference>
<dbReference type="GO" id="GO:0004222">
    <property type="term" value="F:metalloendopeptidase activity"/>
    <property type="evidence" value="ECO:0007669"/>
    <property type="project" value="InterPro"/>
</dbReference>
<dbReference type="PANTHER" id="PTHR11851">
    <property type="entry name" value="METALLOPROTEASE"/>
    <property type="match status" value="1"/>
</dbReference>
<dbReference type="InterPro" id="IPR007863">
    <property type="entry name" value="Peptidase_M16_C"/>
</dbReference>
<accession>A0A0G1NYJ8</accession>
<dbReference type="Gene3D" id="3.30.830.10">
    <property type="entry name" value="Metalloenzyme, LuxS/M16 peptidase-like"/>
    <property type="match status" value="2"/>
</dbReference>
<dbReference type="PANTHER" id="PTHR11851:SF49">
    <property type="entry name" value="MITOCHONDRIAL-PROCESSING PEPTIDASE SUBUNIT ALPHA"/>
    <property type="match status" value="1"/>
</dbReference>
<dbReference type="AlphaFoldDB" id="A0A0G1NYJ8"/>
<evidence type="ECO:0000256" key="1">
    <source>
        <dbReference type="ARBA" id="ARBA00007261"/>
    </source>
</evidence>
<dbReference type="GO" id="GO:0006508">
    <property type="term" value="P:proteolysis"/>
    <property type="evidence" value="ECO:0007669"/>
    <property type="project" value="InterPro"/>
</dbReference>
<dbReference type="Proteomes" id="UP000034175">
    <property type="component" value="Unassembled WGS sequence"/>
</dbReference>
<dbReference type="EMBL" id="LCMA01000025">
    <property type="protein sequence ID" value="KKU25576.1"/>
    <property type="molecule type" value="Genomic_DNA"/>
</dbReference>
<sequence length="421" mass="46897">MTFSKKILPNGLRLITVPMKDNPTVTVLVLVEAGSKYETKKINGVSHFLEHFVFKGTTKRPKPSDLSREFDSLGAQYNAFTSQEFTGYYAKAHKDKAEKVLDIVTDMYLDPLLPEAELEQEKGVIIQEIRMYQDEPARHVQDLFMELLYADQPAGWNIAGTTETVSGLTRDDLVKYRRRHYVAEATTIVISGGFEENILSHIENLFAGLPDTKKPEKAKVMDSQKAPAVLVKHKETDQTHIVLGARAFDTFDPKAPTLRVLSAILGGGMSSRLFVKLRDELGLCYYVSASPDLYADHGLFQVAVGADTKKVSIAINAIIDELKKLKSESVPEAELRKSKDFLIGNLYLGLESSDELAQFIGSQEALHKPLKNPEVIAKEIETVTVADIQNLARQIFVSSGFNLALIGPFKDKKQFLSLLHL</sequence>
<organism evidence="5 6">
    <name type="scientific">Candidatus Magasanikbacteria bacterium GW2011_GWA2_46_17</name>
    <dbReference type="NCBI Taxonomy" id="1619042"/>
    <lineage>
        <taxon>Bacteria</taxon>
        <taxon>Candidatus Magasanikiibacteriota</taxon>
    </lineage>
</organism>
<name>A0A0G1NYJ8_9BACT</name>
<feature type="domain" description="Peptidase M16 N-terminal" evidence="3">
    <location>
        <begin position="21"/>
        <end position="161"/>
    </location>
</feature>
<evidence type="ECO:0000313" key="6">
    <source>
        <dbReference type="Proteomes" id="UP000034175"/>
    </source>
</evidence>
<dbReference type="InterPro" id="IPR011249">
    <property type="entry name" value="Metalloenz_LuxS/M16"/>
</dbReference>
<dbReference type="InterPro" id="IPR001431">
    <property type="entry name" value="Pept_M16_Zn_BS"/>
</dbReference>
<evidence type="ECO:0000256" key="2">
    <source>
        <dbReference type="RuleBase" id="RU004447"/>
    </source>
</evidence>
<dbReference type="Pfam" id="PF05193">
    <property type="entry name" value="Peptidase_M16_C"/>
    <property type="match status" value="1"/>
</dbReference>
<proteinExistence type="inferred from homology"/>
<evidence type="ECO:0000313" key="5">
    <source>
        <dbReference type="EMBL" id="KKU25576.1"/>
    </source>
</evidence>
<dbReference type="GO" id="GO:0046872">
    <property type="term" value="F:metal ion binding"/>
    <property type="evidence" value="ECO:0007669"/>
    <property type="project" value="InterPro"/>
</dbReference>
<comment type="caution">
    <text evidence="5">The sequence shown here is derived from an EMBL/GenBank/DDBJ whole genome shotgun (WGS) entry which is preliminary data.</text>
</comment>
<gene>
    <name evidence="5" type="ORF">UX39_C0025G0016</name>
</gene>
<comment type="similarity">
    <text evidence="1 2">Belongs to the peptidase M16 family.</text>
</comment>
<dbReference type="InterPro" id="IPR011765">
    <property type="entry name" value="Pept_M16_N"/>
</dbReference>
<dbReference type="PROSITE" id="PS00143">
    <property type="entry name" value="INSULINASE"/>
    <property type="match status" value="1"/>
</dbReference>
<evidence type="ECO:0000259" key="3">
    <source>
        <dbReference type="Pfam" id="PF00675"/>
    </source>
</evidence>
<dbReference type="Pfam" id="PF00675">
    <property type="entry name" value="Peptidase_M16"/>
    <property type="match status" value="1"/>
</dbReference>
<evidence type="ECO:0000259" key="4">
    <source>
        <dbReference type="Pfam" id="PF05193"/>
    </source>
</evidence>
<protein>
    <submittedName>
        <fullName evidence="5">Peptidase M16 domain protein</fullName>
    </submittedName>
</protein>
<dbReference type="InterPro" id="IPR050361">
    <property type="entry name" value="MPP/UQCRC_Complex"/>
</dbReference>
<reference evidence="5 6" key="1">
    <citation type="journal article" date="2015" name="Nature">
        <title>rRNA introns, odd ribosomes, and small enigmatic genomes across a large radiation of phyla.</title>
        <authorList>
            <person name="Brown C.T."/>
            <person name="Hug L.A."/>
            <person name="Thomas B.C."/>
            <person name="Sharon I."/>
            <person name="Castelle C.J."/>
            <person name="Singh A."/>
            <person name="Wilkins M.J."/>
            <person name="Williams K.H."/>
            <person name="Banfield J.F."/>
        </authorList>
    </citation>
    <scope>NUCLEOTIDE SEQUENCE [LARGE SCALE GENOMIC DNA]</scope>
</reference>